<dbReference type="InterPro" id="IPR033647">
    <property type="entry name" value="Aar2_N"/>
</dbReference>
<feature type="region of interest" description="Disordered" evidence="2">
    <location>
        <begin position="1"/>
        <end position="20"/>
    </location>
</feature>
<feature type="domain" description="AAR2 C-terminal" evidence="3">
    <location>
        <begin position="290"/>
        <end position="469"/>
    </location>
</feature>
<dbReference type="GeneID" id="37010970"/>
<feature type="domain" description="AAR2 N-terminal" evidence="4">
    <location>
        <begin position="77"/>
        <end position="194"/>
    </location>
</feature>
<evidence type="ECO:0000313" key="5">
    <source>
        <dbReference type="EMBL" id="PWN22100.1"/>
    </source>
</evidence>
<feature type="region of interest" description="Disordered" evidence="2">
    <location>
        <begin position="468"/>
        <end position="547"/>
    </location>
</feature>
<evidence type="ECO:0000256" key="1">
    <source>
        <dbReference type="ARBA" id="ARBA00006281"/>
    </source>
</evidence>
<feature type="region of interest" description="Disordered" evidence="2">
    <location>
        <begin position="216"/>
        <end position="281"/>
    </location>
</feature>
<dbReference type="CDD" id="cd13778">
    <property type="entry name" value="Aar2_C"/>
    <property type="match status" value="1"/>
</dbReference>
<dbReference type="Pfam" id="PF05282">
    <property type="entry name" value="AAR2"/>
    <property type="match status" value="1"/>
</dbReference>
<proteinExistence type="inferred from homology"/>
<feature type="compositionally biased region" description="Acidic residues" evidence="2">
    <location>
        <begin position="615"/>
        <end position="631"/>
    </location>
</feature>
<dbReference type="OrthoDB" id="201752at2759"/>
<dbReference type="GO" id="GO:0000244">
    <property type="term" value="P:spliceosomal tri-snRNP complex assembly"/>
    <property type="evidence" value="ECO:0007669"/>
    <property type="project" value="TreeGrafter"/>
</dbReference>
<feature type="region of interest" description="Disordered" evidence="2">
    <location>
        <begin position="595"/>
        <end position="631"/>
    </location>
</feature>
<evidence type="ECO:0000313" key="6">
    <source>
        <dbReference type="Proteomes" id="UP000245942"/>
    </source>
</evidence>
<feature type="compositionally biased region" description="Basic and acidic residues" evidence="2">
    <location>
        <begin position="595"/>
        <end position="614"/>
    </location>
</feature>
<sequence length="631" mass="68384">MVSNPVSRTRRIPLSVPPALPLEAPTSGLAQLYETHGHLVLEDLPPATLLTLDGISLTVSGSDPDSSSQGASSSVGARKEFRGFKLVPPGWHSLVVTPASEAGAKGGPPMLGAMEGMALRSIFLFHVEAKEVINRRWDGQAGQLVSMGSSLGGSESAGSHVLTPGLITALDRDLTPYPLRASQYAEWSSFARPLDEDAALTRRVAQSMLGEALTTDALDPVSGGALEDQQRTKRRRGQSDEERKLEEDLLTAAKRTGQGAEGLNGNSASGSLQGEQQSGEPGKRIRLADFSLLRSWPEGALAAERTRWSRDKSWTLRKALKAWTGRDLQHVEKKGSESVSESQSDDQARQAFLLSFHLLFHLFISQGSEDLLLAWRNHVSLVCQSASAIGSYGDVFGAHPSEAETAGADEDRALLQPGLHAGFLQLLRLQLNTLGRDWFAEGAQEVESAIKSDLKSLRGHMSRAMALDAREKDGSVGEAEQGDNVRKSAAADSEDEEAPVVIRSSKSSVRGRQSGSGIGARSLANKGPRQATRFRPTTTPPPTTRQDFESLLSSWRSLSLFAAACLGWQLDEQTDEEAEVLEELDEEHDEAVRRAMEEMAEEEGRQAEERRESDVGDDDAPDDLDEFTIQY</sequence>
<dbReference type="InterPro" id="IPR033648">
    <property type="entry name" value="AAR2_C"/>
</dbReference>
<dbReference type="PANTHER" id="PTHR12689:SF4">
    <property type="entry name" value="PROTEIN AAR2 HOMOLOG"/>
    <property type="match status" value="1"/>
</dbReference>
<dbReference type="InterPro" id="IPR038514">
    <property type="entry name" value="AAR2_C_sf"/>
</dbReference>
<comment type="similarity">
    <text evidence="1">Belongs to the AAR2 family.</text>
</comment>
<reference evidence="5 6" key="1">
    <citation type="journal article" date="2018" name="Mol. Biol. Evol.">
        <title>Broad Genomic Sampling Reveals a Smut Pathogenic Ancestry of the Fungal Clade Ustilaginomycotina.</title>
        <authorList>
            <person name="Kijpornyongpan T."/>
            <person name="Mondo S.J."/>
            <person name="Barry K."/>
            <person name="Sandor L."/>
            <person name="Lee J."/>
            <person name="Lipzen A."/>
            <person name="Pangilinan J."/>
            <person name="LaButti K."/>
            <person name="Hainaut M."/>
            <person name="Henrissat B."/>
            <person name="Grigoriev I.V."/>
            <person name="Spatafora J.W."/>
            <person name="Aime M.C."/>
        </authorList>
    </citation>
    <scope>NUCLEOTIDE SEQUENCE [LARGE SCALE GENOMIC DNA]</scope>
    <source>
        <strain evidence="5 6">MCA 4718</strain>
    </source>
</reference>
<dbReference type="InterPro" id="IPR007946">
    <property type="entry name" value="AAR2"/>
</dbReference>
<dbReference type="AlphaFoldDB" id="A0A316UA43"/>
<feature type="compositionally biased region" description="Low complexity" evidence="2">
    <location>
        <begin position="528"/>
        <end position="537"/>
    </location>
</feature>
<evidence type="ECO:0000256" key="2">
    <source>
        <dbReference type="SAM" id="MobiDB-lite"/>
    </source>
</evidence>
<accession>A0A316UA43</accession>
<feature type="compositionally biased region" description="Basic and acidic residues" evidence="2">
    <location>
        <begin position="237"/>
        <end position="247"/>
    </location>
</feature>
<dbReference type="STRING" id="1684307.A0A316UA43"/>
<name>A0A316UA43_9BASI</name>
<feature type="compositionally biased region" description="Polar residues" evidence="2">
    <location>
        <begin position="504"/>
        <end position="515"/>
    </location>
</feature>
<organism evidence="5 6">
    <name type="scientific">Pseudomicrostroma glucosiphilum</name>
    <dbReference type="NCBI Taxonomy" id="1684307"/>
    <lineage>
        <taxon>Eukaryota</taxon>
        <taxon>Fungi</taxon>
        <taxon>Dikarya</taxon>
        <taxon>Basidiomycota</taxon>
        <taxon>Ustilaginomycotina</taxon>
        <taxon>Exobasidiomycetes</taxon>
        <taxon>Microstromatales</taxon>
        <taxon>Microstromatales incertae sedis</taxon>
        <taxon>Pseudomicrostroma</taxon>
    </lineage>
</organism>
<evidence type="ECO:0000259" key="3">
    <source>
        <dbReference type="Pfam" id="PF05282"/>
    </source>
</evidence>
<evidence type="ECO:0000259" key="4">
    <source>
        <dbReference type="Pfam" id="PF20981"/>
    </source>
</evidence>
<dbReference type="EMBL" id="KZ819323">
    <property type="protein sequence ID" value="PWN22100.1"/>
    <property type="molecule type" value="Genomic_DNA"/>
</dbReference>
<dbReference type="RefSeq" id="XP_025349260.1">
    <property type="nucleotide sequence ID" value="XM_025489236.1"/>
</dbReference>
<keyword evidence="6" id="KW-1185">Reference proteome</keyword>
<gene>
    <name evidence="5" type="ORF">BCV69DRAFT_132518</name>
</gene>
<dbReference type="Pfam" id="PF20981">
    <property type="entry name" value="AAR2_1st"/>
    <property type="match status" value="1"/>
</dbReference>
<protein>
    <recommendedName>
        <fullName evidence="7">AAR2-domain-containing protein</fullName>
    </recommendedName>
</protein>
<feature type="compositionally biased region" description="Polar residues" evidence="2">
    <location>
        <begin position="264"/>
        <end position="279"/>
    </location>
</feature>
<evidence type="ECO:0008006" key="7">
    <source>
        <dbReference type="Google" id="ProtNLM"/>
    </source>
</evidence>
<dbReference type="Proteomes" id="UP000245942">
    <property type="component" value="Unassembled WGS sequence"/>
</dbReference>
<dbReference type="Gene3D" id="1.25.40.550">
    <property type="entry name" value="Aar2, C-terminal domain-like"/>
    <property type="match status" value="1"/>
</dbReference>
<dbReference type="PANTHER" id="PTHR12689">
    <property type="entry name" value="A1 CISTRON SPLICING FACTOR AAR2-RELATED"/>
    <property type="match status" value="1"/>
</dbReference>